<dbReference type="Proteomes" id="UP000235786">
    <property type="component" value="Unassembled WGS sequence"/>
</dbReference>
<proteinExistence type="predicted"/>
<keyword evidence="2" id="KW-1185">Reference proteome</keyword>
<name>A0A2J6RZC4_HYAVF</name>
<protein>
    <submittedName>
        <fullName evidence="1">Uncharacterized protein</fullName>
    </submittedName>
</protein>
<dbReference type="EMBL" id="KZ613941">
    <property type="protein sequence ID" value="PMD43862.1"/>
    <property type="molecule type" value="Genomic_DNA"/>
</dbReference>
<sequence length="176" mass="19845">MVDIHFSRAMWTVALCVGPGTSLHSLQIDTSPPVNALALIKKRKNSQEWMKSSTSAWLSSITSWVRGCGKLGHRPSPPKMRPGIISVHTRHPEKVDIQRIEGALIYDLEMTLIDYSLVVFREEQFQKSFIRSEVTVGSSDEIFGDVRGCRYALMVLSYTVNQVYESRPFDAVADLK</sequence>
<evidence type="ECO:0000313" key="2">
    <source>
        <dbReference type="Proteomes" id="UP000235786"/>
    </source>
</evidence>
<gene>
    <name evidence="1" type="ORF">L207DRAFT_578818</name>
</gene>
<reference evidence="1 2" key="1">
    <citation type="submission" date="2016-04" db="EMBL/GenBank/DDBJ databases">
        <title>A degradative enzymes factory behind the ericoid mycorrhizal symbiosis.</title>
        <authorList>
            <consortium name="DOE Joint Genome Institute"/>
            <person name="Martino E."/>
            <person name="Morin E."/>
            <person name="Grelet G."/>
            <person name="Kuo A."/>
            <person name="Kohler A."/>
            <person name="Daghino S."/>
            <person name="Barry K."/>
            <person name="Choi C."/>
            <person name="Cichocki N."/>
            <person name="Clum A."/>
            <person name="Copeland A."/>
            <person name="Hainaut M."/>
            <person name="Haridas S."/>
            <person name="Labutti K."/>
            <person name="Lindquist E."/>
            <person name="Lipzen A."/>
            <person name="Khouja H.-R."/>
            <person name="Murat C."/>
            <person name="Ohm R."/>
            <person name="Olson A."/>
            <person name="Spatafora J."/>
            <person name="Veneault-Fourrey C."/>
            <person name="Henrissat B."/>
            <person name="Grigoriev I."/>
            <person name="Martin F."/>
            <person name="Perotto S."/>
        </authorList>
    </citation>
    <scope>NUCLEOTIDE SEQUENCE [LARGE SCALE GENOMIC DNA]</scope>
    <source>
        <strain evidence="1 2">F</strain>
    </source>
</reference>
<accession>A0A2J6RZC4</accession>
<dbReference type="AlphaFoldDB" id="A0A2J6RZC4"/>
<evidence type="ECO:0000313" key="1">
    <source>
        <dbReference type="EMBL" id="PMD43862.1"/>
    </source>
</evidence>
<organism evidence="1 2">
    <name type="scientific">Hyaloscypha variabilis (strain UAMH 11265 / GT02V1 / F)</name>
    <name type="common">Meliniomyces variabilis</name>
    <dbReference type="NCBI Taxonomy" id="1149755"/>
    <lineage>
        <taxon>Eukaryota</taxon>
        <taxon>Fungi</taxon>
        <taxon>Dikarya</taxon>
        <taxon>Ascomycota</taxon>
        <taxon>Pezizomycotina</taxon>
        <taxon>Leotiomycetes</taxon>
        <taxon>Helotiales</taxon>
        <taxon>Hyaloscyphaceae</taxon>
        <taxon>Hyaloscypha</taxon>
        <taxon>Hyaloscypha variabilis</taxon>
    </lineage>
</organism>